<comment type="caution">
    <text evidence="10">The sequence shown here is derived from an EMBL/GenBank/DDBJ whole genome shotgun (WGS) entry which is preliminary data.</text>
</comment>
<sequence length="211" mass="23834">RERAGAEAGAEPRSYAEGVARLPRMRPSPGTQLRFTALPQHTYPEGATPQEVTRHSLDLSYALDKVLERRYAGRPLELLAELQFAFVCFLIGNVYDAFEHWKRLLNILCRSEDAIGKYQELYVSLISVLYHQLSEIPADFFVDIVSQDNFLTSTLQVFFSCTCSSAVGGTLRKKAEKFKAHLTKKFKWDFEAEPDDCAPVVVELPEGVQVD</sequence>
<keyword evidence="4" id="KW-0507">mRNA processing</keyword>
<evidence type="ECO:0000256" key="1">
    <source>
        <dbReference type="ARBA" id="ARBA00003708"/>
    </source>
</evidence>
<evidence type="ECO:0000256" key="8">
    <source>
        <dbReference type="ARBA" id="ARBA00047009"/>
    </source>
</evidence>
<dbReference type="CDD" id="cd13778">
    <property type="entry name" value="Aar2_C"/>
    <property type="match status" value="1"/>
</dbReference>
<evidence type="ECO:0000256" key="2">
    <source>
        <dbReference type="ARBA" id="ARBA00006281"/>
    </source>
</evidence>
<evidence type="ECO:0000256" key="7">
    <source>
        <dbReference type="ARBA" id="ARBA00030625"/>
    </source>
</evidence>
<dbReference type="Proteomes" id="UP000660247">
    <property type="component" value="Unassembled WGS sequence"/>
</dbReference>
<keyword evidence="6" id="KW-0508">mRNA splicing</keyword>
<dbReference type="InterPro" id="IPR007946">
    <property type="entry name" value="AAR2"/>
</dbReference>
<feature type="non-terminal residue" evidence="10">
    <location>
        <position position="1"/>
    </location>
</feature>
<name>A0A851DJE6_TODME</name>
<evidence type="ECO:0000256" key="5">
    <source>
        <dbReference type="ARBA" id="ARBA00022728"/>
    </source>
</evidence>
<evidence type="ECO:0000313" key="11">
    <source>
        <dbReference type="Proteomes" id="UP000660247"/>
    </source>
</evidence>
<proteinExistence type="inferred from homology"/>
<feature type="non-terminal residue" evidence="10">
    <location>
        <position position="211"/>
    </location>
</feature>
<dbReference type="AlphaFoldDB" id="A0A851DJE6"/>
<protein>
    <recommendedName>
        <fullName evidence="3">Protein AAR2 homolog</fullName>
    </recommendedName>
    <alternativeName>
        <fullName evidence="7">AAR2 splicing factor homolog</fullName>
    </alternativeName>
</protein>
<feature type="domain" description="AAR2 C-terminal" evidence="9">
    <location>
        <begin position="35"/>
        <end position="191"/>
    </location>
</feature>
<accession>A0A851DJE6</accession>
<dbReference type="InterPro" id="IPR038514">
    <property type="entry name" value="AAR2_C_sf"/>
</dbReference>
<evidence type="ECO:0000256" key="3">
    <source>
        <dbReference type="ARBA" id="ARBA00016372"/>
    </source>
</evidence>
<comment type="similarity">
    <text evidence="2">Belongs to the AAR2 family.</text>
</comment>
<dbReference type="InterPro" id="IPR033648">
    <property type="entry name" value="AAR2_C"/>
</dbReference>
<dbReference type="FunFam" id="1.25.40.550:FF:000001">
    <property type="entry name" value="AAR2 splicing factor homolog"/>
    <property type="match status" value="1"/>
</dbReference>
<evidence type="ECO:0000256" key="4">
    <source>
        <dbReference type="ARBA" id="ARBA00022664"/>
    </source>
</evidence>
<dbReference type="PANTHER" id="PTHR12689:SF4">
    <property type="entry name" value="PROTEIN AAR2 HOMOLOG"/>
    <property type="match status" value="1"/>
</dbReference>
<dbReference type="EMBL" id="WEIS01073598">
    <property type="protein sequence ID" value="NWI68840.1"/>
    <property type="molecule type" value="Genomic_DNA"/>
</dbReference>
<dbReference type="PANTHER" id="PTHR12689">
    <property type="entry name" value="A1 CISTRON SPLICING FACTOR AAR2-RELATED"/>
    <property type="match status" value="1"/>
</dbReference>
<keyword evidence="5" id="KW-0747">Spliceosome</keyword>
<evidence type="ECO:0000313" key="10">
    <source>
        <dbReference type="EMBL" id="NWI68840.1"/>
    </source>
</evidence>
<dbReference type="GO" id="GO:0000244">
    <property type="term" value="P:spliceosomal tri-snRNP complex assembly"/>
    <property type="evidence" value="ECO:0007669"/>
    <property type="project" value="TreeGrafter"/>
</dbReference>
<dbReference type="OrthoDB" id="201752at2759"/>
<organism evidence="10 11">
    <name type="scientific">Todus mexicanus</name>
    <name type="common">Puerto Rican tody</name>
    <dbReference type="NCBI Taxonomy" id="135184"/>
    <lineage>
        <taxon>Eukaryota</taxon>
        <taxon>Metazoa</taxon>
        <taxon>Chordata</taxon>
        <taxon>Craniata</taxon>
        <taxon>Vertebrata</taxon>
        <taxon>Euteleostomi</taxon>
        <taxon>Archelosauria</taxon>
        <taxon>Archosauria</taxon>
        <taxon>Dinosauria</taxon>
        <taxon>Saurischia</taxon>
        <taxon>Theropoda</taxon>
        <taxon>Coelurosauria</taxon>
        <taxon>Aves</taxon>
        <taxon>Neognathae</taxon>
        <taxon>Neoaves</taxon>
        <taxon>Telluraves</taxon>
        <taxon>Coraciimorphae</taxon>
        <taxon>Coraciiformes</taxon>
        <taxon>Todidae</taxon>
        <taxon>Todus</taxon>
    </lineage>
</organism>
<dbReference type="GO" id="GO:0005681">
    <property type="term" value="C:spliceosomal complex"/>
    <property type="evidence" value="ECO:0007669"/>
    <property type="project" value="UniProtKB-KW"/>
</dbReference>
<reference evidence="10" key="1">
    <citation type="submission" date="2019-10" db="EMBL/GenBank/DDBJ databases">
        <title>Bird 10,000 Genomes (B10K) Project - Family phase.</title>
        <authorList>
            <person name="Zhang G."/>
        </authorList>
    </citation>
    <scope>NUCLEOTIDE SEQUENCE</scope>
    <source>
        <strain evidence="10">B10K-DU-002-69</strain>
        <tissue evidence="10">Muscle</tissue>
    </source>
</reference>
<evidence type="ECO:0000256" key="6">
    <source>
        <dbReference type="ARBA" id="ARBA00023187"/>
    </source>
</evidence>
<comment type="subunit">
    <text evidence="8">Interacts with PRPF8 (via RNase H homology domain). Component of a U5 snRNP complex that contains PRPF8.</text>
</comment>
<evidence type="ECO:0000259" key="9">
    <source>
        <dbReference type="Pfam" id="PF05282"/>
    </source>
</evidence>
<gene>
    <name evidence="10" type="primary">Aar2</name>
    <name evidence="10" type="ORF">TODMEX_R04617</name>
</gene>
<keyword evidence="11" id="KW-1185">Reference proteome</keyword>
<dbReference type="Pfam" id="PF05282">
    <property type="entry name" value="AAR2"/>
    <property type="match status" value="1"/>
</dbReference>
<comment type="function">
    <text evidence="1">Component of the U5 snRNP complex that is required for spliceosome assembly and for pre-mRNA splicing.</text>
</comment>
<dbReference type="Gene3D" id="1.25.40.550">
    <property type="entry name" value="Aar2, C-terminal domain-like"/>
    <property type="match status" value="1"/>
</dbReference>